<dbReference type="Proteomes" id="UP000615760">
    <property type="component" value="Unassembled WGS sequence"/>
</dbReference>
<dbReference type="RefSeq" id="WP_188619675.1">
    <property type="nucleotide sequence ID" value="NZ_BMJE01000001.1"/>
</dbReference>
<sequence length="138" mass="15093">MKKMRFIYLIVVTLTTLLITGCSLDDDGSDNCYYIGYASVSGVTGPETVAVNEPAVFDVDFVVLSDCGDFVRFQVSNPSVSGFRTVSPVVAYTGCQCAEIATTETDQFTFQVTEAGEYELRFPTSNTNYITKIITVTE</sequence>
<evidence type="ECO:0000313" key="3">
    <source>
        <dbReference type="Proteomes" id="UP000615760"/>
    </source>
</evidence>
<gene>
    <name evidence="2" type="ORF">GCM10007424_05270</name>
</gene>
<reference evidence="3" key="1">
    <citation type="journal article" date="2019" name="Int. J. Syst. Evol. Microbiol.">
        <title>The Global Catalogue of Microorganisms (GCM) 10K type strain sequencing project: providing services to taxonomists for standard genome sequencing and annotation.</title>
        <authorList>
            <consortium name="The Broad Institute Genomics Platform"/>
            <consortium name="The Broad Institute Genome Sequencing Center for Infectious Disease"/>
            <person name="Wu L."/>
            <person name="Ma J."/>
        </authorList>
    </citation>
    <scope>NUCLEOTIDE SEQUENCE [LARGE SCALE GENOMIC DNA]</scope>
    <source>
        <strain evidence="3">CGMCC 1.15461</strain>
    </source>
</reference>
<evidence type="ECO:0008006" key="4">
    <source>
        <dbReference type="Google" id="ProtNLM"/>
    </source>
</evidence>
<accession>A0ABQ1JGV8</accession>
<organism evidence="2 3">
    <name type="scientific">Flavobacterium suaedae</name>
    <dbReference type="NCBI Taxonomy" id="1767027"/>
    <lineage>
        <taxon>Bacteria</taxon>
        <taxon>Pseudomonadati</taxon>
        <taxon>Bacteroidota</taxon>
        <taxon>Flavobacteriia</taxon>
        <taxon>Flavobacteriales</taxon>
        <taxon>Flavobacteriaceae</taxon>
        <taxon>Flavobacterium</taxon>
    </lineage>
</organism>
<feature type="signal peptide" evidence="1">
    <location>
        <begin position="1"/>
        <end position="25"/>
    </location>
</feature>
<evidence type="ECO:0000313" key="2">
    <source>
        <dbReference type="EMBL" id="GGB68216.1"/>
    </source>
</evidence>
<dbReference type="PROSITE" id="PS51257">
    <property type="entry name" value="PROKAR_LIPOPROTEIN"/>
    <property type="match status" value="1"/>
</dbReference>
<name>A0ABQ1JGV8_9FLAO</name>
<dbReference type="EMBL" id="BMJE01000001">
    <property type="protein sequence ID" value="GGB68216.1"/>
    <property type="molecule type" value="Genomic_DNA"/>
</dbReference>
<keyword evidence="3" id="KW-1185">Reference proteome</keyword>
<evidence type="ECO:0000256" key="1">
    <source>
        <dbReference type="SAM" id="SignalP"/>
    </source>
</evidence>
<keyword evidence="1" id="KW-0732">Signal</keyword>
<proteinExistence type="predicted"/>
<protein>
    <recommendedName>
        <fullName evidence="4">GOLD domain-containing protein</fullName>
    </recommendedName>
</protein>
<comment type="caution">
    <text evidence="2">The sequence shown here is derived from an EMBL/GenBank/DDBJ whole genome shotgun (WGS) entry which is preliminary data.</text>
</comment>
<feature type="chain" id="PRO_5046536435" description="GOLD domain-containing protein" evidence="1">
    <location>
        <begin position="26"/>
        <end position="138"/>
    </location>
</feature>